<dbReference type="Gene3D" id="1.10.275.60">
    <property type="match status" value="1"/>
</dbReference>
<evidence type="ECO:0000313" key="5">
    <source>
        <dbReference type="EMBL" id="ETX05347.1"/>
    </source>
</evidence>
<sequence length="482" mass="54459">MADAPPHHESYVNPLVDRYASRDMSWLFSPQFKFQTWRRLWVALAEAEAEEGLDIRQEQIEELRAHIETIDFDVAADYERQLRHDVMAHIRAYGDQCPKARGIIHLGATSAFVGDNTDLIQMREALRLIRVRLVNVMASLAQFAAEHKDVITLGYTHFQPAQLTTVGRRAVLWLQDLVFDLEDLEHVLDTLQFRGAKGATGTQASFLKLCDNDADKVKRIDQRVAEKMGFDRTLPVTGQTYPRKFDSRVLNVLAGIAQSAHKFSNDLRLLQSAGEMEEPFGKSQVGSSTMAYKRNPIRSERMASLARHVICTSLNPAFTAAGQWFERTIDDSANKRLSIPEAFLATDSILILFHEIARGMVVYPAVMGKRVSEYLPFLAAENLMMDGVKADGDRQDLHEKIRHHAMDTWHHMRVAGGGNDLLSRLRADAAFTPLLASLSDKPDAQTYIGRSQEQVDDFLAQVYAPIQERYRELLGQTVDTHV</sequence>
<dbReference type="Gene3D" id="1.20.200.10">
    <property type="entry name" value="Fumarase/aspartase (Central domain)"/>
    <property type="match status" value="1"/>
</dbReference>
<dbReference type="InterPro" id="IPR022761">
    <property type="entry name" value="Fumarate_lyase_N"/>
</dbReference>
<keyword evidence="6" id="KW-1185">Reference proteome</keyword>
<organism evidence="5 6">
    <name type="scientific">Candidatus Entotheonella gemina</name>
    <dbReference type="NCBI Taxonomy" id="1429439"/>
    <lineage>
        <taxon>Bacteria</taxon>
        <taxon>Pseudomonadati</taxon>
        <taxon>Nitrospinota/Tectimicrobiota group</taxon>
        <taxon>Candidatus Tectimicrobiota</taxon>
        <taxon>Candidatus Entotheonellia</taxon>
        <taxon>Candidatus Entotheonellales</taxon>
        <taxon>Candidatus Entotheonellaceae</taxon>
        <taxon>Candidatus Entotheonella</taxon>
    </lineage>
</organism>
<reference evidence="5 6" key="1">
    <citation type="journal article" date="2014" name="Nature">
        <title>An environmental bacterial taxon with a large and distinct metabolic repertoire.</title>
        <authorList>
            <person name="Wilson M.C."/>
            <person name="Mori T."/>
            <person name="Ruckert C."/>
            <person name="Uria A.R."/>
            <person name="Helf M.J."/>
            <person name="Takada K."/>
            <person name="Gernert C."/>
            <person name="Steffens U.A."/>
            <person name="Heycke N."/>
            <person name="Schmitt S."/>
            <person name="Rinke C."/>
            <person name="Helfrich E.J."/>
            <person name="Brachmann A.O."/>
            <person name="Gurgui C."/>
            <person name="Wakimoto T."/>
            <person name="Kracht M."/>
            <person name="Crusemann M."/>
            <person name="Hentschel U."/>
            <person name="Abe I."/>
            <person name="Matsunaga S."/>
            <person name="Kalinowski J."/>
            <person name="Takeyama H."/>
            <person name="Piel J."/>
        </authorList>
    </citation>
    <scope>NUCLEOTIDE SEQUENCE [LARGE SCALE GENOMIC DNA]</scope>
    <source>
        <strain evidence="6">TSY2</strain>
    </source>
</reference>
<dbReference type="Gene3D" id="1.10.40.30">
    <property type="entry name" value="Fumarase/aspartase (C-terminal domain)"/>
    <property type="match status" value="1"/>
</dbReference>
<dbReference type="SUPFAM" id="SSF48557">
    <property type="entry name" value="L-aspartase-like"/>
    <property type="match status" value="1"/>
</dbReference>
<dbReference type="CDD" id="cd03302">
    <property type="entry name" value="Adenylsuccinate_lyase_2"/>
    <property type="match status" value="1"/>
</dbReference>
<evidence type="ECO:0000259" key="4">
    <source>
        <dbReference type="SMART" id="SM00998"/>
    </source>
</evidence>
<dbReference type="UniPathway" id="UPA00075">
    <property type="reaction ID" value="UER00336"/>
</dbReference>
<dbReference type="GO" id="GO:0044208">
    <property type="term" value="P:'de novo' AMP biosynthetic process"/>
    <property type="evidence" value="ECO:0007669"/>
    <property type="project" value="UniProtKB-UniPathway"/>
</dbReference>
<dbReference type="SMART" id="SM00998">
    <property type="entry name" value="ADSL_C"/>
    <property type="match status" value="1"/>
</dbReference>
<proteinExistence type="inferred from homology"/>
<dbReference type="PANTHER" id="PTHR43172">
    <property type="entry name" value="ADENYLOSUCCINATE LYASE"/>
    <property type="match status" value="1"/>
</dbReference>
<dbReference type="GO" id="GO:0006189">
    <property type="term" value="P:'de novo' IMP biosynthetic process"/>
    <property type="evidence" value="ECO:0007669"/>
    <property type="project" value="UniProtKB-UniPathway"/>
</dbReference>
<evidence type="ECO:0000313" key="6">
    <source>
        <dbReference type="Proteomes" id="UP000019140"/>
    </source>
</evidence>
<dbReference type="PANTHER" id="PTHR43172:SF1">
    <property type="entry name" value="ADENYLOSUCCINATE LYASE"/>
    <property type="match status" value="1"/>
</dbReference>
<dbReference type="GO" id="GO:0070626">
    <property type="term" value="F:(S)-2-(5-amino-1-(5-phospho-D-ribosyl)imidazole-4-carboxamido) succinate lyase (fumarate-forming) activity"/>
    <property type="evidence" value="ECO:0007669"/>
    <property type="project" value="TreeGrafter"/>
</dbReference>
<dbReference type="EC" id="4.3.2.2" evidence="2 3"/>
<dbReference type="PROSITE" id="PS00163">
    <property type="entry name" value="FUMARATE_LYASES"/>
    <property type="match status" value="1"/>
</dbReference>
<evidence type="ECO:0000256" key="1">
    <source>
        <dbReference type="ARBA" id="ARBA00023239"/>
    </source>
</evidence>
<dbReference type="Pfam" id="PF00206">
    <property type="entry name" value="Lyase_1"/>
    <property type="match status" value="1"/>
</dbReference>
<dbReference type="Pfam" id="PF10397">
    <property type="entry name" value="ADSL_C"/>
    <property type="match status" value="1"/>
</dbReference>
<comment type="catalytic activity">
    <reaction evidence="3">
        <text>N(6)-(1,2-dicarboxyethyl)-AMP = fumarate + AMP</text>
        <dbReference type="Rhea" id="RHEA:16853"/>
        <dbReference type="ChEBI" id="CHEBI:29806"/>
        <dbReference type="ChEBI" id="CHEBI:57567"/>
        <dbReference type="ChEBI" id="CHEBI:456215"/>
        <dbReference type="EC" id="4.3.2.2"/>
    </reaction>
</comment>
<dbReference type="HOGENOM" id="CLU_030949_1_1_7"/>
<dbReference type="InterPro" id="IPR004769">
    <property type="entry name" value="Pur_lyase"/>
</dbReference>
<name>W4M6V4_9BACT</name>
<dbReference type="InterPro" id="IPR008948">
    <property type="entry name" value="L-Aspartase-like"/>
</dbReference>
<accession>W4M6V4</accession>
<dbReference type="GO" id="GO:0005829">
    <property type="term" value="C:cytosol"/>
    <property type="evidence" value="ECO:0007669"/>
    <property type="project" value="TreeGrafter"/>
</dbReference>
<evidence type="ECO:0000256" key="2">
    <source>
        <dbReference type="NCBIfam" id="TIGR00928"/>
    </source>
</evidence>
<comment type="pathway">
    <text evidence="3">Purine metabolism; AMP biosynthesis via de novo pathway; AMP from IMP: step 2/2.</text>
</comment>
<protein>
    <recommendedName>
        <fullName evidence="2 3">Adenylosuccinate lyase</fullName>
        <shortName evidence="3">ASL</shortName>
        <ecNumber evidence="2 3">4.3.2.2</ecNumber>
    </recommendedName>
    <alternativeName>
        <fullName evidence="3">Adenylosuccinase</fullName>
    </alternativeName>
</protein>
<dbReference type="InterPro" id="IPR000362">
    <property type="entry name" value="Fumarate_lyase_fam"/>
</dbReference>
<dbReference type="GO" id="GO:0004018">
    <property type="term" value="F:N6-(1,2-dicarboxyethyl)AMP AMP-lyase (fumarate-forming) activity"/>
    <property type="evidence" value="ECO:0007669"/>
    <property type="project" value="UniProtKB-UniRule"/>
</dbReference>
<dbReference type="PRINTS" id="PR00149">
    <property type="entry name" value="FUMRATELYASE"/>
</dbReference>
<dbReference type="InterPro" id="IPR020557">
    <property type="entry name" value="Fumarate_lyase_CS"/>
</dbReference>
<dbReference type="UniPathway" id="UPA00074">
    <property type="reaction ID" value="UER00132"/>
</dbReference>
<dbReference type="NCBIfam" id="TIGR00928">
    <property type="entry name" value="purB"/>
    <property type="match status" value="1"/>
</dbReference>
<comment type="pathway">
    <text evidence="3">Purine metabolism; IMP biosynthesis via de novo pathway; 5-amino-1-(5-phospho-D-ribosyl)imidazole-4-carboxamide from 5-amino-1-(5-phospho-D-ribosyl)imidazole-4-carboxylate: step 2/2.</text>
</comment>
<dbReference type="InterPro" id="IPR019468">
    <property type="entry name" value="AdenyloSucc_lyase_C"/>
</dbReference>
<gene>
    <name evidence="5" type="ORF">ETSY2_23520</name>
</gene>
<comment type="similarity">
    <text evidence="3">Belongs to the lyase 1 family. Adenylosuccinate lyase subfamily.</text>
</comment>
<feature type="domain" description="Adenylosuccinate lyase C-terminal" evidence="4">
    <location>
        <begin position="375"/>
        <end position="459"/>
    </location>
</feature>
<dbReference type="PATRIC" id="fig|1429439.4.peg.4002"/>
<keyword evidence="3" id="KW-0658">Purine biosynthesis</keyword>
<dbReference type="EMBL" id="AZHX01000974">
    <property type="protein sequence ID" value="ETX05347.1"/>
    <property type="molecule type" value="Genomic_DNA"/>
</dbReference>
<comment type="caution">
    <text evidence="5">The sequence shown here is derived from an EMBL/GenBank/DDBJ whole genome shotgun (WGS) entry which is preliminary data.</text>
</comment>
<comment type="catalytic activity">
    <reaction evidence="3">
        <text>(2S)-2-[5-amino-1-(5-phospho-beta-D-ribosyl)imidazole-4-carboxamido]succinate = 5-amino-1-(5-phospho-beta-D-ribosyl)imidazole-4-carboxamide + fumarate</text>
        <dbReference type="Rhea" id="RHEA:23920"/>
        <dbReference type="ChEBI" id="CHEBI:29806"/>
        <dbReference type="ChEBI" id="CHEBI:58443"/>
        <dbReference type="ChEBI" id="CHEBI:58475"/>
        <dbReference type="EC" id="4.3.2.2"/>
    </reaction>
</comment>
<dbReference type="AlphaFoldDB" id="W4M6V4"/>
<dbReference type="Proteomes" id="UP000019140">
    <property type="component" value="Unassembled WGS sequence"/>
</dbReference>
<evidence type="ECO:0000256" key="3">
    <source>
        <dbReference type="RuleBase" id="RU361172"/>
    </source>
</evidence>
<keyword evidence="1 3" id="KW-0456">Lyase</keyword>